<evidence type="ECO:0000259" key="3">
    <source>
        <dbReference type="PROSITE" id="PS51192"/>
    </source>
</evidence>
<dbReference type="InterPro" id="IPR038718">
    <property type="entry name" value="SNF2-like_sf"/>
</dbReference>
<dbReference type="GO" id="GO:0004674">
    <property type="term" value="F:protein serine/threonine kinase activity"/>
    <property type="evidence" value="ECO:0007669"/>
    <property type="project" value="UniProtKB-KW"/>
</dbReference>
<dbReference type="STRING" id="452637.Oter_2541"/>
<dbReference type="EC" id="2.7.11.1" evidence="5"/>
<dbReference type="EMBL" id="CP001032">
    <property type="protein sequence ID" value="ACB75823.1"/>
    <property type="molecule type" value="Genomic_DNA"/>
</dbReference>
<keyword evidence="5" id="KW-0418">Kinase</keyword>
<dbReference type="Gene3D" id="3.40.50.10810">
    <property type="entry name" value="Tandem AAA-ATPase domain"/>
    <property type="match status" value="1"/>
</dbReference>
<dbReference type="Pfam" id="PF00176">
    <property type="entry name" value="SNF2-rel_dom"/>
    <property type="match status" value="1"/>
</dbReference>
<keyword evidence="5" id="KW-0723">Serine/threonine-protein kinase</keyword>
<accession>B1ZT34</accession>
<dbReference type="Pfam" id="PF00271">
    <property type="entry name" value="Helicase_C"/>
    <property type="match status" value="1"/>
</dbReference>
<dbReference type="PANTHER" id="PTHR10799">
    <property type="entry name" value="SNF2/RAD54 HELICASE FAMILY"/>
    <property type="match status" value="1"/>
</dbReference>
<feature type="compositionally biased region" description="Low complexity" evidence="2">
    <location>
        <begin position="170"/>
        <end position="191"/>
    </location>
</feature>
<feature type="domain" description="Helicase C-terminal" evidence="4">
    <location>
        <begin position="741"/>
        <end position="884"/>
    </location>
</feature>
<evidence type="ECO:0000259" key="4">
    <source>
        <dbReference type="PROSITE" id="PS51194"/>
    </source>
</evidence>
<feature type="compositionally biased region" description="Low complexity" evidence="2">
    <location>
        <begin position="150"/>
        <end position="162"/>
    </location>
</feature>
<protein>
    <submittedName>
        <fullName evidence="5">Non-specific serine/threonine protein kinase</fullName>
        <ecNumber evidence="5">2.7.11.1</ecNumber>
    </submittedName>
</protein>
<dbReference type="OrthoDB" id="9814088at2"/>
<dbReference type="GO" id="GO:0016787">
    <property type="term" value="F:hydrolase activity"/>
    <property type="evidence" value="ECO:0007669"/>
    <property type="project" value="UniProtKB-KW"/>
</dbReference>
<dbReference type="Gene3D" id="3.40.50.300">
    <property type="entry name" value="P-loop containing nucleotide triphosphate hydrolases"/>
    <property type="match status" value="1"/>
</dbReference>
<dbReference type="InterPro" id="IPR027417">
    <property type="entry name" value="P-loop_NTPase"/>
</dbReference>
<keyword evidence="5" id="KW-0808">Transferase</keyword>
<dbReference type="PROSITE" id="PS51192">
    <property type="entry name" value="HELICASE_ATP_BIND_1"/>
    <property type="match status" value="1"/>
</dbReference>
<keyword evidence="1" id="KW-0378">Hydrolase</keyword>
<dbReference type="RefSeq" id="WP_012375358.1">
    <property type="nucleotide sequence ID" value="NC_010571.1"/>
</dbReference>
<dbReference type="AlphaFoldDB" id="B1ZT34"/>
<dbReference type="eggNOG" id="COG0553">
    <property type="taxonomic scope" value="Bacteria"/>
</dbReference>
<dbReference type="GO" id="GO:0005524">
    <property type="term" value="F:ATP binding"/>
    <property type="evidence" value="ECO:0007669"/>
    <property type="project" value="InterPro"/>
</dbReference>
<reference evidence="5 6" key="1">
    <citation type="journal article" date="2011" name="J. Bacteriol.">
        <title>Genome sequence of the verrucomicrobium Opitutus terrae PB90-1, an abundant inhabitant of rice paddy soil ecosystems.</title>
        <authorList>
            <person name="van Passel M.W."/>
            <person name="Kant R."/>
            <person name="Palva A."/>
            <person name="Copeland A."/>
            <person name="Lucas S."/>
            <person name="Lapidus A."/>
            <person name="Glavina del Rio T."/>
            <person name="Pitluck S."/>
            <person name="Goltsman E."/>
            <person name="Clum A."/>
            <person name="Sun H."/>
            <person name="Schmutz J."/>
            <person name="Larimer F.W."/>
            <person name="Land M.L."/>
            <person name="Hauser L."/>
            <person name="Kyrpides N."/>
            <person name="Mikhailova N."/>
            <person name="Richardson P.P."/>
            <person name="Janssen P.H."/>
            <person name="de Vos W.M."/>
            <person name="Smidt H."/>
        </authorList>
    </citation>
    <scope>NUCLEOTIDE SEQUENCE [LARGE SCALE GENOMIC DNA]</scope>
    <source>
        <strain evidence="6">DSM 11246 / JCM 15787 / PB90-1</strain>
    </source>
</reference>
<evidence type="ECO:0000256" key="2">
    <source>
        <dbReference type="SAM" id="MobiDB-lite"/>
    </source>
</evidence>
<name>B1ZT34_OPITP</name>
<evidence type="ECO:0000256" key="1">
    <source>
        <dbReference type="ARBA" id="ARBA00022801"/>
    </source>
</evidence>
<dbReference type="SUPFAM" id="SSF52540">
    <property type="entry name" value="P-loop containing nucleoside triphosphate hydrolases"/>
    <property type="match status" value="2"/>
</dbReference>
<feature type="domain" description="Helicase ATP-binding" evidence="3">
    <location>
        <begin position="464"/>
        <end position="619"/>
    </location>
</feature>
<sequence length="922" mass="100562">MQSHGPKRVYTPQSLEFWFDRLERDWADAFSAEELEEGRRIYRDGEVRELELTPKDAIIHRRVEKKDEYAVIEWGTEGLAVRSSTTDRSLAHALAVAGLHEIEELVADEISPLPGETKPAVDADPAGNGHGTLNGKDGNAPANGGGNGHGLAPNGHGTATNGHGNGNGQGKLAAGGTLAAGQGDGASGAATGPSRTLVLVFKTKTAGLTFQAFWAEAEGKARVPALGTPAHANGNGHVTSAERAKLIGLAAYARKAHFQYHQETGVYLMESLVEIPNFLKTVLPAWRKLFVIDLDDKAANLLKGTRTVEIEAVAEMVAPASGSAGEAMGSGTATGGAGSGARGMGLDLRWIFRAGERMLTETEVNALLKKGGAPVILPNLGIVSLPTEKWESFRAWRENLEQTQAAGAASPYLVFSLFNDARLKLTLSPEIDAWRQRVLSAPEAPPELPEVLRPYQRRGVEWLAHLCNVGCHGLLADEMGLGKTLQVITLLATRPEADRPSLVVCPASVVPVWREEIARFQPDLAVDVLKTGNDFTKPSNGPVLWLASYTQLRKHRELLAAHEFGYVILDEGQFIKNPDAKVTQACFAIRARHRIVLTGTPLENRQLDLWSIFRFLLPGLLGSRSSFESALLVDRAGTLERLRVQLAPFILRRTKKEVAQELPEKIEMDLLCPLTDVQRAEYARICTEGLQRLGDDVGAAMREKSFGFLALLTRLRQTCCDPDMLPWLKSPLADSGKIALLMEKLAEVVSSGHKVVIFSQFVMFLDRVRAALNERFPELPHFELTGMTLDRLKPVQQFQNAPGAAVMLVSLKAAGTGITLHAADYVFLLDPWWNPAVEAQAVDRVHRIGQTNTVFVYRMVTAGTIEERIQALKEEKRDLFEKLVGGLGGDFDLGQHFTSLRGLVQLTSQVEPEPELAAYTVD</sequence>
<organism evidence="5 6">
    <name type="scientific">Opitutus terrae (strain DSM 11246 / JCM 15787 / PB90-1)</name>
    <dbReference type="NCBI Taxonomy" id="452637"/>
    <lineage>
        <taxon>Bacteria</taxon>
        <taxon>Pseudomonadati</taxon>
        <taxon>Verrucomicrobiota</taxon>
        <taxon>Opitutia</taxon>
        <taxon>Opitutales</taxon>
        <taxon>Opitutaceae</taxon>
        <taxon>Opitutus</taxon>
    </lineage>
</organism>
<dbReference type="KEGG" id="ote:Oter_2541"/>
<proteinExistence type="predicted"/>
<dbReference type="InterPro" id="IPR014001">
    <property type="entry name" value="Helicase_ATP-bd"/>
</dbReference>
<feature type="region of interest" description="Disordered" evidence="2">
    <location>
        <begin position="112"/>
        <end position="191"/>
    </location>
</feature>
<dbReference type="InterPro" id="IPR001650">
    <property type="entry name" value="Helicase_C-like"/>
</dbReference>
<dbReference type="Proteomes" id="UP000007013">
    <property type="component" value="Chromosome"/>
</dbReference>
<dbReference type="SMART" id="SM00490">
    <property type="entry name" value="HELICc"/>
    <property type="match status" value="1"/>
</dbReference>
<keyword evidence="6" id="KW-1185">Reference proteome</keyword>
<dbReference type="HOGENOM" id="CLU_341288_0_0_0"/>
<evidence type="ECO:0000313" key="6">
    <source>
        <dbReference type="Proteomes" id="UP000007013"/>
    </source>
</evidence>
<gene>
    <name evidence="5" type="ordered locus">Oter_2541</name>
</gene>
<dbReference type="SMART" id="SM00487">
    <property type="entry name" value="DEXDc"/>
    <property type="match status" value="1"/>
</dbReference>
<dbReference type="PROSITE" id="PS51194">
    <property type="entry name" value="HELICASE_CTER"/>
    <property type="match status" value="1"/>
</dbReference>
<dbReference type="InterPro" id="IPR049730">
    <property type="entry name" value="SNF2/RAD54-like_C"/>
</dbReference>
<dbReference type="InterPro" id="IPR000330">
    <property type="entry name" value="SNF2_N"/>
</dbReference>
<dbReference type="CDD" id="cd18793">
    <property type="entry name" value="SF2_C_SNF"/>
    <property type="match status" value="1"/>
</dbReference>
<evidence type="ECO:0000313" key="5">
    <source>
        <dbReference type="EMBL" id="ACB75823.1"/>
    </source>
</evidence>